<dbReference type="Proteomes" id="UP000231655">
    <property type="component" value="Unassembled WGS sequence"/>
</dbReference>
<proteinExistence type="predicted"/>
<evidence type="ECO:0000313" key="1">
    <source>
        <dbReference type="EMBL" id="SNY52925.1"/>
    </source>
</evidence>
<gene>
    <name evidence="1" type="ORF">SAMN06297129_2443</name>
</gene>
<evidence type="ECO:0000313" key="2">
    <source>
        <dbReference type="Proteomes" id="UP000231655"/>
    </source>
</evidence>
<name>A0A285IXZ8_9RHOB</name>
<sequence length="41" mass="4132">MKKTDVKGVAIVAVGVLIAGAIMAQFADVPGISNARQGYGN</sequence>
<dbReference type="EMBL" id="OBEA01000004">
    <property type="protein sequence ID" value="SNY52925.1"/>
    <property type="molecule type" value="Genomic_DNA"/>
</dbReference>
<organism evidence="1 2">
    <name type="scientific">Pseudooceanicola antarcticus</name>
    <dbReference type="NCBI Taxonomy" id="1247613"/>
    <lineage>
        <taxon>Bacteria</taxon>
        <taxon>Pseudomonadati</taxon>
        <taxon>Pseudomonadota</taxon>
        <taxon>Alphaproteobacteria</taxon>
        <taxon>Rhodobacterales</taxon>
        <taxon>Paracoccaceae</taxon>
        <taxon>Pseudooceanicola</taxon>
    </lineage>
</organism>
<protein>
    <submittedName>
        <fullName evidence="1">Uncharacterized protein</fullName>
    </submittedName>
</protein>
<reference evidence="1 2" key="1">
    <citation type="submission" date="2017-09" db="EMBL/GenBank/DDBJ databases">
        <authorList>
            <person name="Ehlers B."/>
            <person name="Leendertz F.H."/>
        </authorList>
    </citation>
    <scope>NUCLEOTIDE SEQUENCE [LARGE SCALE GENOMIC DNA]</scope>
    <source>
        <strain evidence="1 2">CGMCC 1.12662</strain>
    </source>
</reference>
<dbReference type="AlphaFoldDB" id="A0A285IXZ8"/>
<dbReference type="RefSeq" id="WP_269778121.1">
    <property type="nucleotide sequence ID" value="NZ_OBEA01000004.1"/>
</dbReference>
<accession>A0A285IXZ8</accession>